<dbReference type="PRINTS" id="PR00463">
    <property type="entry name" value="EP450I"/>
</dbReference>
<evidence type="ECO:0000256" key="3">
    <source>
        <dbReference type="ARBA" id="ARBA00023002"/>
    </source>
</evidence>
<dbReference type="InterPro" id="IPR001128">
    <property type="entry name" value="Cyt_P450"/>
</dbReference>
<evidence type="ECO:0000256" key="2">
    <source>
        <dbReference type="ARBA" id="ARBA00022723"/>
    </source>
</evidence>
<comment type="similarity">
    <text evidence="1">Belongs to the cytochrome P450 family.</text>
</comment>
<gene>
    <name evidence="6" type="ORF">PGLA2088_LOCUS9264</name>
</gene>
<dbReference type="InterPro" id="IPR002401">
    <property type="entry name" value="Cyt_P450_E_grp-I"/>
</dbReference>
<dbReference type="GO" id="GO:0020037">
    <property type="term" value="F:heme binding"/>
    <property type="evidence" value="ECO:0007669"/>
    <property type="project" value="InterPro"/>
</dbReference>
<dbReference type="GO" id="GO:0016705">
    <property type="term" value="F:oxidoreductase activity, acting on paired donors, with incorporation or reduction of molecular oxygen"/>
    <property type="evidence" value="ECO:0007669"/>
    <property type="project" value="InterPro"/>
</dbReference>
<dbReference type="GO" id="GO:0004497">
    <property type="term" value="F:monooxygenase activity"/>
    <property type="evidence" value="ECO:0007669"/>
    <property type="project" value="InterPro"/>
</dbReference>
<dbReference type="AlphaFoldDB" id="A0A813IML9"/>
<evidence type="ECO:0000256" key="5">
    <source>
        <dbReference type="PIRSR" id="PIRSR602401-1"/>
    </source>
</evidence>
<dbReference type="Gene3D" id="1.10.630.10">
    <property type="entry name" value="Cytochrome P450"/>
    <property type="match status" value="1"/>
</dbReference>
<evidence type="ECO:0000313" key="6">
    <source>
        <dbReference type="EMBL" id="CAE8651810.1"/>
    </source>
</evidence>
<keyword evidence="5" id="KW-0349">Heme</keyword>
<keyword evidence="4 5" id="KW-0408">Iron</keyword>
<evidence type="ECO:0008006" key="8">
    <source>
        <dbReference type="Google" id="ProtNLM"/>
    </source>
</evidence>
<dbReference type="PANTHER" id="PTHR24296">
    <property type="entry name" value="CYTOCHROME P450"/>
    <property type="match status" value="1"/>
</dbReference>
<proteinExistence type="inferred from homology"/>
<dbReference type="GO" id="GO:0005506">
    <property type="term" value="F:iron ion binding"/>
    <property type="evidence" value="ECO:0007669"/>
    <property type="project" value="InterPro"/>
</dbReference>
<dbReference type="InterPro" id="IPR036396">
    <property type="entry name" value="Cyt_P450_sf"/>
</dbReference>
<protein>
    <recommendedName>
        <fullName evidence="8">Cytochrome P450</fullName>
    </recommendedName>
</protein>
<comment type="cofactor">
    <cofactor evidence="5">
        <name>heme</name>
        <dbReference type="ChEBI" id="CHEBI:30413"/>
    </cofactor>
</comment>
<dbReference type="SUPFAM" id="SSF48264">
    <property type="entry name" value="Cytochrome P450"/>
    <property type="match status" value="1"/>
</dbReference>
<dbReference type="Proteomes" id="UP000626109">
    <property type="component" value="Unassembled WGS sequence"/>
</dbReference>
<accession>A0A813IML9</accession>
<comment type="caution">
    <text evidence="6">The sequence shown here is derived from an EMBL/GenBank/DDBJ whole genome shotgun (WGS) entry which is preliminary data.</text>
</comment>
<dbReference type="EMBL" id="CAJNNW010010173">
    <property type="protein sequence ID" value="CAE8651810.1"/>
    <property type="molecule type" value="Genomic_DNA"/>
</dbReference>
<name>A0A813IML9_POLGL</name>
<evidence type="ECO:0000256" key="1">
    <source>
        <dbReference type="ARBA" id="ARBA00010617"/>
    </source>
</evidence>
<feature type="binding site" description="axial binding residue" evidence="5">
    <location>
        <position position="521"/>
    </location>
    <ligand>
        <name>heme</name>
        <dbReference type="ChEBI" id="CHEBI:30413"/>
    </ligand>
    <ligandPart>
        <name>Fe</name>
        <dbReference type="ChEBI" id="CHEBI:18248"/>
    </ligandPart>
</feature>
<organism evidence="6 7">
    <name type="scientific">Polarella glacialis</name>
    <name type="common">Dinoflagellate</name>
    <dbReference type="NCBI Taxonomy" id="89957"/>
    <lineage>
        <taxon>Eukaryota</taxon>
        <taxon>Sar</taxon>
        <taxon>Alveolata</taxon>
        <taxon>Dinophyceae</taxon>
        <taxon>Suessiales</taxon>
        <taxon>Suessiaceae</taxon>
        <taxon>Polarella</taxon>
    </lineage>
</organism>
<reference evidence="6" key="1">
    <citation type="submission" date="2021-02" db="EMBL/GenBank/DDBJ databases">
        <authorList>
            <person name="Dougan E. K."/>
            <person name="Rhodes N."/>
            <person name="Thang M."/>
            <person name="Chan C."/>
        </authorList>
    </citation>
    <scope>NUCLEOTIDE SEQUENCE</scope>
</reference>
<keyword evidence="3" id="KW-0560">Oxidoreductase</keyword>
<dbReference type="Pfam" id="PF00067">
    <property type="entry name" value="p450"/>
    <property type="match status" value="1"/>
</dbReference>
<evidence type="ECO:0000313" key="7">
    <source>
        <dbReference type="Proteomes" id="UP000626109"/>
    </source>
</evidence>
<sequence length="587" mass="65751">MAVRSNPGDAVACVWRASTVPVLQSLHTVVGHIRGILPASLRDQPLLCALYAYAAYFSASFTLNFIVRPCLRKREASRTAVQLPNLTPSLFWGHFRDLFETNRDRVYDRIWESFQGNKKTVQFATPFFDLTPLLITTIDARNVKHILQDSFDNYIKTDVGTKTFPKMLSPGSKQFVGDGIFGVDHGPHAEDGGKSWKMQRKLAVQIFTKSNFQTHMCDCFQKQAMNSCAWITKQGAQPVDLQDVFRRFTMESIGNVFFNMDFDLLNPANTSKQLGFGACFDEVTAAAVRLRSPSALLYALSDLCPHPLGHVVSYLYWSGSEQRSFLAKCAELRSYASDIVCTSRMDPLLGTRRDLLALFLNTRQEDGSPLDDKLLVDLVISFALAGRDTTASLLSWTAYLLTQNPHVQIKLREEVFAQLGQAMPTYKDMDKMPYLRGVLWEVLRLRPVVPLDSKTAVKADVLPDGTYVPRNARVLFFPFGVGLDQERWGQDVQEMRPERWIGKPLPSSYDFPVFQAGPRICIGMNMALFEAGVMLATLMQHFELTLAGSAEEVRYDRNAVMGVEGGLLVKATPLEVAQRVVSRQGGA</sequence>
<evidence type="ECO:0000256" key="4">
    <source>
        <dbReference type="ARBA" id="ARBA00023004"/>
    </source>
</evidence>
<keyword evidence="2 5" id="KW-0479">Metal-binding</keyword>
<dbReference type="PRINTS" id="PR00385">
    <property type="entry name" value="P450"/>
</dbReference>